<feature type="transmembrane region" description="Helical" evidence="1">
    <location>
        <begin position="66"/>
        <end position="84"/>
    </location>
</feature>
<evidence type="ECO:0000313" key="2">
    <source>
        <dbReference type="EMBL" id="TDF92613.1"/>
    </source>
</evidence>
<feature type="transmembrane region" description="Helical" evidence="1">
    <location>
        <begin position="33"/>
        <end position="54"/>
    </location>
</feature>
<reference evidence="2 3" key="1">
    <citation type="submission" date="2019-03" db="EMBL/GenBank/DDBJ databases">
        <title>This is whole genome sequence of Paenibacillus sp MS74 strain.</title>
        <authorList>
            <person name="Trinh H.N."/>
        </authorList>
    </citation>
    <scope>NUCLEOTIDE SEQUENCE [LARGE SCALE GENOMIC DNA]</scope>
    <source>
        <strain evidence="2 3">MS74</strain>
    </source>
</reference>
<evidence type="ECO:0000256" key="1">
    <source>
        <dbReference type="SAM" id="Phobius"/>
    </source>
</evidence>
<dbReference type="Gene3D" id="1.20.1740.10">
    <property type="entry name" value="Amino acid/polyamine transporter I"/>
    <property type="match status" value="1"/>
</dbReference>
<comment type="caution">
    <text evidence="2">The sequence shown here is derived from an EMBL/GenBank/DDBJ whole genome shotgun (WGS) entry which is preliminary data.</text>
</comment>
<gene>
    <name evidence="2" type="ORF">E1757_29980</name>
</gene>
<keyword evidence="1" id="KW-1133">Transmembrane helix</keyword>
<accession>A0A4R5KBM8</accession>
<protein>
    <recommendedName>
        <fullName evidence="4">Amino acid permease</fullName>
    </recommendedName>
</protein>
<keyword evidence="1" id="KW-0472">Membrane</keyword>
<dbReference type="OrthoDB" id="9762947at2"/>
<proteinExistence type="predicted"/>
<dbReference type="EMBL" id="SMRT01000020">
    <property type="protein sequence ID" value="TDF92613.1"/>
    <property type="molecule type" value="Genomic_DNA"/>
</dbReference>
<dbReference type="Proteomes" id="UP000295636">
    <property type="component" value="Unassembled WGS sequence"/>
</dbReference>
<dbReference type="RefSeq" id="WP_133235201.1">
    <property type="nucleotide sequence ID" value="NZ_SMRT01000020.1"/>
</dbReference>
<evidence type="ECO:0000313" key="3">
    <source>
        <dbReference type="Proteomes" id="UP000295636"/>
    </source>
</evidence>
<evidence type="ECO:0008006" key="4">
    <source>
        <dbReference type="Google" id="ProtNLM"/>
    </source>
</evidence>
<keyword evidence="3" id="KW-1185">Reference proteome</keyword>
<feature type="transmembrane region" description="Helical" evidence="1">
    <location>
        <begin position="90"/>
        <end position="107"/>
    </location>
</feature>
<sequence length="139" mass="15481">MHTRFHTPVINIIIISAFSMLALAVSLETAVKFVSFGALIAFIFVNLCVIAQRYIRDKQRSLPQTIVYLIFPLTGAGFIGWLLSLLDKNALFVGLLWLLFGMAYHYCKKLTHKSATMEASRKIVSGSPLGMSKINNVES</sequence>
<organism evidence="2 3">
    <name type="scientific">Paenibacillus piri</name>
    <dbReference type="NCBI Taxonomy" id="2547395"/>
    <lineage>
        <taxon>Bacteria</taxon>
        <taxon>Bacillati</taxon>
        <taxon>Bacillota</taxon>
        <taxon>Bacilli</taxon>
        <taxon>Bacillales</taxon>
        <taxon>Paenibacillaceae</taxon>
        <taxon>Paenibacillus</taxon>
    </lineage>
</organism>
<feature type="transmembrane region" description="Helical" evidence="1">
    <location>
        <begin position="9"/>
        <end position="27"/>
    </location>
</feature>
<name>A0A4R5KBM8_9BACL</name>
<keyword evidence="1" id="KW-0812">Transmembrane</keyword>
<dbReference type="AlphaFoldDB" id="A0A4R5KBM8"/>